<name>A0A6J4U607_9ACTN</name>
<proteinExistence type="predicted"/>
<reference evidence="1" key="1">
    <citation type="submission" date="2020-02" db="EMBL/GenBank/DDBJ databases">
        <authorList>
            <person name="Meier V. D."/>
        </authorList>
    </citation>
    <scope>NUCLEOTIDE SEQUENCE</scope>
    <source>
        <strain evidence="1">AVDCRST_MAG30</strain>
    </source>
</reference>
<organism evidence="1">
    <name type="scientific">uncultured Solirubrobacteraceae bacterium</name>
    <dbReference type="NCBI Taxonomy" id="1162706"/>
    <lineage>
        <taxon>Bacteria</taxon>
        <taxon>Bacillati</taxon>
        <taxon>Actinomycetota</taxon>
        <taxon>Thermoleophilia</taxon>
        <taxon>Solirubrobacterales</taxon>
        <taxon>Solirubrobacteraceae</taxon>
        <taxon>environmental samples</taxon>
    </lineage>
</organism>
<gene>
    <name evidence="1" type="ORF">AVDCRST_MAG30-4638</name>
</gene>
<evidence type="ECO:0000313" key="1">
    <source>
        <dbReference type="EMBL" id="CAA9539952.1"/>
    </source>
</evidence>
<accession>A0A6J4U607</accession>
<evidence type="ECO:0008006" key="2">
    <source>
        <dbReference type="Google" id="ProtNLM"/>
    </source>
</evidence>
<protein>
    <recommendedName>
        <fullName evidence="2">PRC-barrel domain-containing protein</fullName>
    </recommendedName>
</protein>
<dbReference type="AlphaFoldDB" id="A0A6J4U607"/>
<sequence>MAGGDDTGAPLSYKALAAGTPVVTSDGVELGRAERAVENVKEQIFDGIVVRAGDELLWVDAPEVSRIYERRVELTVDAATAATVVGPYEPGAPEFSANVRAGRLGRFFGGGWKKR</sequence>
<dbReference type="EMBL" id="CADCVS010000610">
    <property type="protein sequence ID" value="CAA9539952.1"/>
    <property type="molecule type" value="Genomic_DNA"/>
</dbReference>